<dbReference type="InterPro" id="IPR018060">
    <property type="entry name" value="HTH_AraC"/>
</dbReference>
<dbReference type="InterPro" id="IPR003313">
    <property type="entry name" value="AraC-bd"/>
</dbReference>
<dbReference type="STRING" id="407022.SAMN05661044_01984"/>
<feature type="domain" description="HTH araC/xylS-type" evidence="4">
    <location>
        <begin position="185"/>
        <end position="283"/>
    </location>
</feature>
<keyword evidence="1" id="KW-0805">Transcription regulation</keyword>
<evidence type="ECO:0000256" key="3">
    <source>
        <dbReference type="ARBA" id="ARBA00023163"/>
    </source>
</evidence>
<dbReference type="PRINTS" id="PR00032">
    <property type="entry name" value="HTHARAC"/>
</dbReference>
<evidence type="ECO:0000256" key="1">
    <source>
        <dbReference type="ARBA" id="ARBA00023015"/>
    </source>
</evidence>
<dbReference type="Pfam" id="PF12833">
    <property type="entry name" value="HTH_18"/>
    <property type="match status" value="1"/>
</dbReference>
<protein>
    <submittedName>
        <fullName evidence="5">Transcriptional regulator, AraC family</fullName>
    </submittedName>
</protein>
<dbReference type="EMBL" id="FOAF01000001">
    <property type="protein sequence ID" value="SEL09883.1"/>
    <property type="molecule type" value="Genomic_DNA"/>
</dbReference>
<dbReference type="SUPFAM" id="SSF46689">
    <property type="entry name" value="Homeodomain-like"/>
    <property type="match status" value="2"/>
</dbReference>
<dbReference type="Gene3D" id="1.10.10.60">
    <property type="entry name" value="Homeodomain-like"/>
    <property type="match status" value="2"/>
</dbReference>
<name>A0A1H7MF76_OLID1</name>
<dbReference type="Gene3D" id="2.60.120.10">
    <property type="entry name" value="Jelly Rolls"/>
    <property type="match status" value="1"/>
</dbReference>
<accession>A0A1H7MF76</accession>
<dbReference type="PANTHER" id="PTHR43280">
    <property type="entry name" value="ARAC-FAMILY TRANSCRIPTIONAL REGULATOR"/>
    <property type="match status" value="1"/>
</dbReference>
<keyword evidence="6" id="KW-1185">Reference proteome</keyword>
<dbReference type="AlphaFoldDB" id="A0A1H7MF76"/>
<keyword evidence="3" id="KW-0804">Transcription</keyword>
<dbReference type="InterPro" id="IPR009057">
    <property type="entry name" value="Homeodomain-like_sf"/>
</dbReference>
<evidence type="ECO:0000256" key="2">
    <source>
        <dbReference type="ARBA" id="ARBA00023125"/>
    </source>
</evidence>
<gene>
    <name evidence="5" type="ORF">SAMN05661044_01984</name>
</gene>
<dbReference type="InterPro" id="IPR014710">
    <property type="entry name" value="RmlC-like_jellyroll"/>
</dbReference>
<evidence type="ECO:0000259" key="4">
    <source>
        <dbReference type="PROSITE" id="PS01124"/>
    </source>
</evidence>
<dbReference type="Pfam" id="PF02311">
    <property type="entry name" value="AraC_binding"/>
    <property type="match status" value="1"/>
</dbReference>
<evidence type="ECO:0000313" key="5">
    <source>
        <dbReference type="EMBL" id="SEL09883.1"/>
    </source>
</evidence>
<dbReference type="PROSITE" id="PS00041">
    <property type="entry name" value="HTH_ARAC_FAMILY_1"/>
    <property type="match status" value="1"/>
</dbReference>
<sequence>MSEKRIKREFILLNTGQAIHHADWNWKNIYSPFARIHYIESGSAEIVREDHCYTLRKGHLYLTPPYTQHGYTCTGDLSLYYIHIYEALGKQLSIFDILDFPVEIKTDELLVFLIKRLAAINPQLKLQAFDPKHYDNSPTLMRNISQHTHTRPALEMETEGILKQILSRFLAQASDKNLGLDERILQTIHYIHSNIDKAIKIEALAQISCLTEDHFIRLFKKQMQCTPGKYINQKKIEQAQLIMLVKDISIKELAYQLGFENISYFNRLFKKIAGENPGKMQRNILASRESLRLR</sequence>
<dbReference type="Proteomes" id="UP000199421">
    <property type="component" value="Unassembled WGS sequence"/>
</dbReference>
<dbReference type="SMART" id="SM00342">
    <property type="entry name" value="HTH_ARAC"/>
    <property type="match status" value="1"/>
</dbReference>
<dbReference type="OrthoDB" id="1007602at2"/>
<proteinExistence type="predicted"/>
<dbReference type="RefSeq" id="WP_093322922.1">
    <property type="nucleotide sequence ID" value="NZ_FOAF01000001.1"/>
</dbReference>
<dbReference type="PROSITE" id="PS01124">
    <property type="entry name" value="HTH_ARAC_FAMILY_2"/>
    <property type="match status" value="1"/>
</dbReference>
<dbReference type="GO" id="GO:0043565">
    <property type="term" value="F:sequence-specific DNA binding"/>
    <property type="evidence" value="ECO:0007669"/>
    <property type="project" value="InterPro"/>
</dbReference>
<dbReference type="GO" id="GO:0003700">
    <property type="term" value="F:DNA-binding transcription factor activity"/>
    <property type="evidence" value="ECO:0007669"/>
    <property type="project" value="InterPro"/>
</dbReference>
<evidence type="ECO:0000313" key="6">
    <source>
        <dbReference type="Proteomes" id="UP000199421"/>
    </source>
</evidence>
<dbReference type="CDD" id="cd02208">
    <property type="entry name" value="cupin_RmlC-like"/>
    <property type="match status" value="1"/>
</dbReference>
<organism evidence="5 6">
    <name type="scientific">Olivibacter domesticus</name>
    <name type="common">Pseudosphingobacterium domesticum</name>
    <dbReference type="NCBI Taxonomy" id="407022"/>
    <lineage>
        <taxon>Bacteria</taxon>
        <taxon>Pseudomonadati</taxon>
        <taxon>Bacteroidota</taxon>
        <taxon>Sphingobacteriia</taxon>
        <taxon>Sphingobacteriales</taxon>
        <taxon>Sphingobacteriaceae</taxon>
        <taxon>Olivibacter</taxon>
    </lineage>
</organism>
<dbReference type="InterPro" id="IPR018062">
    <property type="entry name" value="HTH_AraC-typ_CS"/>
</dbReference>
<dbReference type="PANTHER" id="PTHR43280:SF28">
    <property type="entry name" value="HTH-TYPE TRANSCRIPTIONAL ACTIVATOR RHAS"/>
    <property type="match status" value="1"/>
</dbReference>
<dbReference type="InterPro" id="IPR037923">
    <property type="entry name" value="HTH-like"/>
</dbReference>
<keyword evidence="2" id="KW-0238">DNA-binding</keyword>
<reference evidence="6" key="1">
    <citation type="submission" date="2016-10" db="EMBL/GenBank/DDBJ databases">
        <authorList>
            <person name="Varghese N."/>
            <person name="Submissions S."/>
        </authorList>
    </citation>
    <scope>NUCLEOTIDE SEQUENCE [LARGE SCALE GENOMIC DNA]</scope>
    <source>
        <strain evidence="6">DSM 18733</strain>
    </source>
</reference>
<dbReference type="InterPro" id="IPR020449">
    <property type="entry name" value="Tscrpt_reg_AraC-type_HTH"/>
</dbReference>
<dbReference type="SUPFAM" id="SSF51215">
    <property type="entry name" value="Regulatory protein AraC"/>
    <property type="match status" value="1"/>
</dbReference>